<gene>
    <name evidence="1" type="ORF">CES86_4166</name>
</gene>
<reference evidence="1 2" key="1">
    <citation type="submission" date="2017-07" db="EMBL/GenBank/DDBJ databases">
        <title>Draft genome of Ochrobactrum lupini type strain LUP21.</title>
        <authorList>
            <person name="Krzyzanowska D.M."/>
            <person name="Jafra S."/>
        </authorList>
    </citation>
    <scope>NUCLEOTIDE SEQUENCE [LARGE SCALE GENOMIC DNA]</scope>
    <source>
        <strain evidence="1 2">LUP21</strain>
    </source>
</reference>
<dbReference type="EMBL" id="NNRN01000057">
    <property type="protein sequence ID" value="OYR25488.1"/>
    <property type="molecule type" value="Genomic_DNA"/>
</dbReference>
<organism evidence="1 2">
    <name type="scientific">Brucella lupini</name>
    <dbReference type="NCBI Taxonomy" id="255457"/>
    <lineage>
        <taxon>Bacteria</taxon>
        <taxon>Pseudomonadati</taxon>
        <taxon>Pseudomonadota</taxon>
        <taxon>Alphaproteobacteria</taxon>
        <taxon>Hyphomicrobiales</taxon>
        <taxon>Brucellaceae</taxon>
        <taxon>Brucella/Ochrobactrum group</taxon>
        <taxon>Brucella</taxon>
    </lineage>
</organism>
<dbReference type="Proteomes" id="UP000216363">
    <property type="component" value="Unassembled WGS sequence"/>
</dbReference>
<dbReference type="AlphaFoldDB" id="A0A256GEP3"/>
<proteinExistence type="predicted"/>
<name>A0A256GEP3_9HYPH</name>
<accession>A0A256GEP3</accession>
<evidence type="ECO:0000313" key="2">
    <source>
        <dbReference type="Proteomes" id="UP000216363"/>
    </source>
</evidence>
<protein>
    <submittedName>
        <fullName evidence="1">Uncharacterized protein</fullName>
    </submittedName>
</protein>
<comment type="caution">
    <text evidence="1">The sequence shown here is derived from an EMBL/GenBank/DDBJ whole genome shotgun (WGS) entry which is preliminary data.</text>
</comment>
<evidence type="ECO:0000313" key="1">
    <source>
        <dbReference type="EMBL" id="OYR25488.1"/>
    </source>
</evidence>
<sequence length="42" mass="4262">MISSASPGSSESIIEKIVACREMGGMVRTSITGDSETGSADI</sequence>